<dbReference type="Pfam" id="PF01613">
    <property type="entry name" value="Flavin_Reduct"/>
    <property type="match status" value="1"/>
</dbReference>
<keyword evidence="2" id="KW-0285">Flavoprotein</keyword>
<name>A0ABT4TV61_9ACTN</name>
<accession>A0ABT4TV61</accession>
<evidence type="ECO:0000256" key="3">
    <source>
        <dbReference type="ARBA" id="ARBA00022643"/>
    </source>
</evidence>
<evidence type="ECO:0000256" key="2">
    <source>
        <dbReference type="ARBA" id="ARBA00022630"/>
    </source>
</evidence>
<dbReference type="RefSeq" id="WP_270680715.1">
    <property type="nucleotide sequence ID" value="NZ_JAQFWP010000071.1"/>
</dbReference>
<comment type="caution">
    <text evidence="6">The sequence shown here is derived from an EMBL/GenBank/DDBJ whole genome shotgun (WGS) entry which is preliminary data.</text>
</comment>
<proteinExistence type="inferred from homology"/>
<dbReference type="SUPFAM" id="SSF50475">
    <property type="entry name" value="FMN-binding split barrel"/>
    <property type="match status" value="1"/>
</dbReference>
<gene>
    <name evidence="6" type="ORF">O4U47_26560</name>
</gene>
<evidence type="ECO:0000313" key="7">
    <source>
        <dbReference type="Proteomes" id="UP001165685"/>
    </source>
</evidence>
<evidence type="ECO:0000313" key="6">
    <source>
        <dbReference type="EMBL" id="MDA2808100.1"/>
    </source>
</evidence>
<dbReference type="SMART" id="SM00903">
    <property type="entry name" value="Flavin_Reduct"/>
    <property type="match status" value="1"/>
</dbReference>
<evidence type="ECO:0000259" key="5">
    <source>
        <dbReference type="SMART" id="SM00903"/>
    </source>
</evidence>
<keyword evidence="3" id="KW-0288">FMN</keyword>
<protein>
    <submittedName>
        <fullName evidence="6">Flavin reductase family protein</fullName>
    </submittedName>
</protein>
<comment type="similarity">
    <text evidence="4">Belongs to the flavoredoxin family.</text>
</comment>
<dbReference type="PANTHER" id="PTHR33798:SF5">
    <property type="entry name" value="FLAVIN REDUCTASE LIKE DOMAIN-CONTAINING PROTEIN"/>
    <property type="match status" value="1"/>
</dbReference>
<feature type="domain" description="Flavin reductase like" evidence="5">
    <location>
        <begin position="21"/>
        <end position="175"/>
    </location>
</feature>
<organism evidence="6 7">
    <name type="scientific">Nocardiopsis suaedae</name>
    <dbReference type="NCBI Taxonomy" id="3018444"/>
    <lineage>
        <taxon>Bacteria</taxon>
        <taxon>Bacillati</taxon>
        <taxon>Actinomycetota</taxon>
        <taxon>Actinomycetes</taxon>
        <taxon>Streptosporangiales</taxon>
        <taxon>Nocardiopsidaceae</taxon>
        <taxon>Nocardiopsis</taxon>
    </lineage>
</organism>
<dbReference type="InterPro" id="IPR002563">
    <property type="entry name" value="Flavin_Rdtase-like_dom"/>
</dbReference>
<keyword evidence="7" id="KW-1185">Reference proteome</keyword>
<reference evidence="6" key="1">
    <citation type="submission" date="2023-01" db="EMBL/GenBank/DDBJ databases">
        <title>Draft genome sequence of Nocardiopsis sp. LSu2-4 isolated from halophytes.</title>
        <authorList>
            <person name="Duangmal K."/>
            <person name="Chantavorakit T."/>
        </authorList>
    </citation>
    <scope>NUCLEOTIDE SEQUENCE</scope>
    <source>
        <strain evidence="6">LSu2-4</strain>
    </source>
</reference>
<dbReference type="InterPro" id="IPR012349">
    <property type="entry name" value="Split_barrel_FMN-bd"/>
</dbReference>
<dbReference type="PANTHER" id="PTHR33798">
    <property type="entry name" value="FLAVOPROTEIN OXYGENASE"/>
    <property type="match status" value="1"/>
</dbReference>
<dbReference type="Proteomes" id="UP001165685">
    <property type="component" value="Unassembled WGS sequence"/>
</dbReference>
<dbReference type="Gene3D" id="2.30.110.10">
    <property type="entry name" value="Electron Transport, Fmn-binding Protein, Chain A"/>
    <property type="match status" value="1"/>
</dbReference>
<comment type="cofactor">
    <cofactor evidence="1">
        <name>FMN</name>
        <dbReference type="ChEBI" id="CHEBI:58210"/>
    </cofactor>
</comment>
<sequence>MRTEFTTEDLPGRAFYTMLTAVVVPRPIAWVATVSASGSDNLAPHSFFTVSCAEPPIVQFTSVGRKDSLRNIEETGEFTVNLAPEPLLEQVNATSAPLERGESEFDAAGLAREPGAVVKAPRVAASPVALECRLHSTLLLGDSTVVFGRVVHVAVDESALDGAHPEVTRLRPLSRLGRDEWGTLGGVVAVDRPTRRP</sequence>
<evidence type="ECO:0000256" key="4">
    <source>
        <dbReference type="ARBA" id="ARBA00038054"/>
    </source>
</evidence>
<evidence type="ECO:0000256" key="1">
    <source>
        <dbReference type="ARBA" id="ARBA00001917"/>
    </source>
</evidence>
<dbReference type="EMBL" id="JAQFWP010000071">
    <property type="protein sequence ID" value="MDA2808100.1"/>
    <property type="molecule type" value="Genomic_DNA"/>
</dbReference>